<evidence type="ECO:0000313" key="1">
    <source>
        <dbReference type="EMBL" id="CAK8682069.1"/>
    </source>
</evidence>
<evidence type="ECO:0000313" key="2">
    <source>
        <dbReference type="Proteomes" id="UP001642483"/>
    </source>
</evidence>
<sequence length="150" mass="17039">MANRMHIVHLCANVTESGMTKDPKGFLDMFIVTGQIDLANIQFMRNLSRQHNGSTTYNFNPGWVYTEGYGTNLFYEARILFYVPMILFGQELHFGYQPLLKLVLNDSVVKHSSGFFTGFDHEELLPHATNESAWEPLMIKSLEVTGLSST</sequence>
<keyword evidence="2" id="KW-1185">Reference proteome</keyword>
<dbReference type="Proteomes" id="UP001642483">
    <property type="component" value="Unassembled WGS sequence"/>
</dbReference>
<comment type="caution">
    <text evidence="1">The sequence shown here is derived from an EMBL/GenBank/DDBJ whole genome shotgun (WGS) entry which is preliminary data.</text>
</comment>
<protein>
    <submittedName>
        <fullName evidence="1">Uncharacterized protein</fullName>
    </submittedName>
</protein>
<accession>A0ABP0FU81</accession>
<dbReference type="EMBL" id="CAWYQH010000090">
    <property type="protein sequence ID" value="CAK8682069.1"/>
    <property type="molecule type" value="Genomic_DNA"/>
</dbReference>
<reference evidence="1 2" key="1">
    <citation type="submission" date="2024-02" db="EMBL/GenBank/DDBJ databases">
        <authorList>
            <person name="Daric V."/>
            <person name="Darras S."/>
        </authorList>
    </citation>
    <scope>NUCLEOTIDE SEQUENCE [LARGE SCALE GENOMIC DNA]</scope>
</reference>
<gene>
    <name evidence="1" type="ORF">CVLEPA_LOCUS12281</name>
</gene>
<name>A0ABP0FU81_CLALP</name>
<organism evidence="1 2">
    <name type="scientific">Clavelina lepadiformis</name>
    <name type="common">Light-bulb sea squirt</name>
    <name type="synonym">Ascidia lepadiformis</name>
    <dbReference type="NCBI Taxonomy" id="159417"/>
    <lineage>
        <taxon>Eukaryota</taxon>
        <taxon>Metazoa</taxon>
        <taxon>Chordata</taxon>
        <taxon>Tunicata</taxon>
        <taxon>Ascidiacea</taxon>
        <taxon>Aplousobranchia</taxon>
        <taxon>Clavelinidae</taxon>
        <taxon>Clavelina</taxon>
    </lineage>
</organism>
<proteinExistence type="predicted"/>